<protein>
    <submittedName>
        <fullName evidence="1">Uncharacterized protein</fullName>
    </submittedName>
</protein>
<dbReference type="STRING" id="1160497.A0A1L9VI81"/>
<evidence type="ECO:0000313" key="1">
    <source>
        <dbReference type="EMBL" id="OJJ83629.1"/>
    </source>
</evidence>
<name>A0A1L9VI81_ASPGL</name>
<accession>A0A1L9VI81</accession>
<evidence type="ECO:0000313" key="2">
    <source>
        <dbReference type="Proteomes" id="UP000184300"/>
    </source>
</evidence>
<dbReference type="AlphaFoldDB" id="A0A1L9VI81"/>
<dbReference type="VEuPathDB" id="FungiDB:ASPGLDRAFT_26510"/>
<organism evidence="1 2">
    <name type="scientific">Aspergillus glaucus CBS 516.65</name>
    <dbReference type="NCBI Taxonomy" id="1160497"/>
    <lineage>
        <taxon>Eukaryota</taxon>
        <taxon>Fungi</taxon>
        <taxon>Dikarya</taxon>
        <taxon>Ascomycota</taxon>
        <taxon>Pezizomycotina</taxon>
        <taxon>Eurotiomycetes</taxon>
        <taxon>Eurotiomycetidae</taxon>
        <taxon>Eurotiales</taxon>
        <taxon>Aspergillaceae</taxon>
        <taxon>Aspergillus</taxon>
        <taxon>Aspergillus subgen. Aspergillus</taxon>
    </lineage>
</organism>
<dbReference type="OrthoDB" id="76567at2759"/>
<dbReference type="RefSeq" id="XP_022400327.1">
    <property type="nucleotide sequence ID" value="XM_022543572.1"/>
</dbReference>
<sequence length="179" mass="19812">MVVQSSLTFAEKKGLEIYVGTTFTEFGGSYTHSRKEPDLCIKPVGMTLPTVVIESGWSESREQLYEDRDLWLKGGRESVQMVIIVKWTQNAAKQVEGDIELVDLDTDGNARLLQRRSIFPPPGLSEAADSRELTITNGQLWGPLLAGTSDASESLKLSIDELRMIVARNMQVHGCCPVI</sequence>
<gene>
    <name evidence="1" type="ORF">ASPGLDRAFT_26510</name>
</gene>
<dbReference type="GeneID" id="34459833"/>
<dbReference type="EMBL" id="KV878899">
    <property type="protein sequence ID" value="OJJ83629.1"/>
    <property type="molecule type" value="Genomic_DNA"/>
</dbReference>
<reference evidence="2" key="1">
    <citation type="journal article" date="2017" name="Genome Biol.">
        <title>Comparative genomics reveals high biological diversity and specific adaptations in the industrially and medically important fungal genus Aspergillus.</title>
        <authorList>
            <person name="de Vries R.P."/>
            <person name="Riley R."/>
            <person name="Wiebenga A."/>
            <person name="Aguilar-Osorio G."/>
            <person name="Amillis S."/>
            <person name="Uchima C.A."/>
            <person name="Anderluh G."/>
            <person name="Asadollahi M."/>
            <person name="Askin M."/>
            <person name="Barry K."/>
            <person name="Battaglia E."/>
            <person name="Bayram O."/>
            <person name="Benocci T."/>
            <person name="Braus-Stromeyer S.A."/>
            <person name="Caldana C."/>
            <person name="Canovas D."/>
            <person name="Cerqueira G.C."/>
            <person name="Chen F."/>
            <person name="Chen W."/>
            <person name="Choi C."/>
            <person name="Clum A."/>
            <person name="Dos Santos R.A."/>
            <person name="Damasio A.R."/>
            <person name="Diallinas G."/>
            <person name="Emri T."/>
            <person name="Fekete E."/>
            <person name="Flipphi M."/>
            <person name="Freyberg S."/>
            <person name="Gallo A."/>
            <person name="Gournas C."/>
            <person name="Habgood R."/>
            <person name="Hainaut M."/>
            <person name="Harispe M.L."/>
            <person name="Henrissat B."/>
            <person name="Hilden K.S."/>
            <person name="Hope R."/>
            <person name="Hossain A."/>
            <person name="Karabika E."/>
            <person name="Karaffa L."/>
            <person name="Karanyi Z."/>
            <person name="Krasevec N."/>
            <person name="Kuo A."/>
            <person name="Kusch H."/>
            <person name="LaButti K."/>
            <person name="Lagendijk E.L."/>
            <person name="Lapidus A."/>
            <person name="Levasseur A."/>
            <person name="Lindquist E."/>
            <person name="Lipzen A."/>
            <person name="Logrieco A.F."/>
            <person name="MacCabe A."/>
            <person name="Maekelae M.R."/>
            <person name="Malavazi I."/>
            <person name="Melin P."/>
            <person name="Meyer V."/>
            <person name="Mielnichuk N."/>
            <person name="Miskei M."/>
            <person name="Molnar A.P."/>
            <person name="Mule G."/>
            <person name="Ngan C.Y."/>
            <person name="Orejas M."/>
            <person name="Orosz E."/>
            <person name="Ouedraogo J.P."/>
            <person name="Overkamp K.M."/>
            <person name="Park H.-S."/>
            <person name="Perrone G."/>
            <person name="Piumi F."/>
            <person name="Punt P.J."/>
            <person name="Ram A.F."/>
            <person name="Ramon A."/>
            <person name="Rauscher S."/>
            <person name="Record E."/>
            <person name="Riano-Pachon D.M."/>
            <person name="Robert V."/>
            <person name="Roehrig J."/>
            <person name="Ruller R."/>
            <person name="Salamov A."/>
            <person name="Salih N.S."/>
            <person name="Samson R.A."/>
            <person name="Sandor E."/>
            <person name="Sanguinetti M."/>
            <person name="Schuetze T."/>
            <person name="Sepcic K."/>
            <person name="Shelest E."/>
            <person name="Sherlock G."/>
            <person name="Sophianopoulou V."/>
            <person name="Squina F.M."/>
            <person name="Sun H."/>
            <person name="Susca A."/>
            <person name="Todd R.B."/>
            <person name="Tsang A."/>
            <person name="Unkles S.E."/>
            <person name="van de Wiele N."/>
            <person name="van Rossen-Uffink D."/>
            <person name="Oliveira J.V."/>
            <person name="Vesth T.C."/>
            <person name="Visser J."/>
            <person name="Yu J.-H."/>
            <person name="Zhou M."/>
            <person name="Andersen M.R."/>
            <person name="Archer D.B."/>
            <person name="Baker S.E."/>
            <person name="Benoit I."/>
            <person name="Brakhage A.A."/>
            <person name="Braus G.H."/>
            <person name="Fischer R."/>
            <person name="Frisvad J.C."/>
            <person name="Goldman G.H."/>
            <person name="Houbraken J."/>
            <person name="Oakley B."/>
            <person name="Pocsi I."/>
            <person name="Scazzocchio C."/>
            <person name="Seiboth B."/>
            <person name="vanKuyk P.A."/>
            <person name="Wortman J."/>
            <person name="Dyer P.S."/>
            <person name="Grigoriev I.V."/>
        </authorList>
    </citation>
    <scope>NUCLEOTIDE SEQUENCE [LARGE SCALE GENOMIC DNA]</scope>
    <source>
        <strain evidence="2">CBS 516.65</strain>
    </source>
</reference>
<proteinExistence type="predicted"/>
<keyword evidence="2" id="KW-1185">Reference proteome</keyword>
<dbReference type="Proteomes" id="UP000184300">
    <property type="component" value="Unassembled WGS sequence"/>
</dbReference>